<gene>
    <name evidence="1" type="ORF">MNBD_CHLOROFLEXI01-4425</name>
</gene>
<reference evidence="1" key="1">
    <citation type="submission" date="2018-06" db="EMBL/GenBank/DDBJ databases">
        <authorList>
            <person name="Zhirakovskaya E."/>
        </authorList>
    </citation>
    <scope>NUCLEOTIDE SEQUENCE</scope>
</reference>
<proteinExistence type="predicted"/>
<sequence>MSDFKFEVWPTEFRQINQYFGQNPQNYAQFNLPGHDGLDIMAPT</sequence>
<name>A0A3B0VJI0_9ZZZZ</name>
<protein>
    <submittedName>
        <fullName evidence="1">Uncharacterized protein</fullName>
    </submittedName>
</protein>
<accession>A0A3B0VJI0</accession>
<organism evidence="1">
    <name type="scientific">hydrothermal vent metagenome</name>
    <dbReference type="NCBI Taxonomy" id="652676"/>
    <lineage>
        <taxon>unclassified sequences</taxon>
        <taxon>metagenomes</taxon>
        <taxon>ecological metagenomes</taxon>
    </lineage>
</organism>
<feature type="non-terminal residue" evidence="1">
    <location>
        <position position="44"/>
    </location>
</feature>
<dbReference type="AlphaFoldDB" id="A0A3B0VJI0"/>
<dbReference type="EMBL" id="UOEU01000797">
    <property type="protein sequence ID" value="VAW40473.1"/>
    <property type="molecule type" value="Genomic_DNA"/>
</dbReference>
<evidence type="ECO:0000313" key="1">
    <source>
        <dbReference type="EMBL" id="VAW40473.1"/>
    </source>
</evidence>